<dbReference type="GO" id="GO:0030288">
    <property type="term" value="C:outer membrane-bounded periplasmic space"/>
    <property type="evidence" value="ECO:0007669"/>
    <property type="project" value="TreeGrafter"/>
</dbReference>
<comment type="similarity">
    <text evidence="1">Belongs to the bacterial solute-binding protein 3 family.</text>
</comment>
<evidence type="ECO:0000256" key="2">
    <source>
        <dbReference type="ARBA" id="ARBA00022448"/>
    </source>
</evidence>
<dbReference type="InterPro" id="IPR051455">
    <property type="entry name" value="Bact_solute-bind_prot3"/>
</dbReference>
<dbReference type="SMART" id="SM00062">
    <property type="entry name" value="PBPb"/>
    <property type="match status" value="1"/>
</dbReference>
<dbReference type="Pfam" id="PF00497">
    <property type="entry name" value="SBP_bac_3"/>
    <property type="match status" value="1"/>
</dbReference>
<protein>
    <submittedName>
        <fullName evidence="6">Glutamate ABC transporter substrate-binding protein</fullName>
    </submittedName>
</protein>
<dbReference type="InterPro" id="IPR001638">
    <property type="entry name" value="Solute-binding_3/MltF_N"/>
</dbReference>
<evidence type="ECO:0000313" key="6">
    <source>
        <dbReference type="EMBL" id="QJY47355.1"/>
    </source>
</evidence>
<feature type="domain" description="Solute-binding protein family 3/N-terminal" evidence="5">
    <location>
        <begin position="56"/>
        <end position="281"/>
    </location>
</feature>
<keyword evidence="7" id="KW-1185">Reference proteome</keyword>
<feature type="chain" id="PRO_5038972534" evidence="4">
    <location>
        <begin position="23"/>
        <end position="296"/>
    </location>
</feature>
<sequence length="296" mass="30616">MRLSTLTKVAAVVAAVVLTATACGGSSPESGDGPPVADAPTFEAGTTMARLAEAGTLRVGTKFDQPGFGLQGLDGTPTGFDVEIAKIIAAGLGIAPDGITYTEAPSALREEVLETDRVDIVAATYTINDARKERISFAGPYYEAGQTLMIRSDYTAVTDKESLRASGARVCTVAGSTPEKNIAEFIDPAQLTRFDVYSKCADALRTNQVDVVTTDNVILTGFVADSDGAFKLTGESFTQEPYGIGITKGDVAFCEFINTTLQAAAADGSYAAAWDSTAGEISGEPAPELPAAAPCS</sequence>
<name>A0A6M6JJJ3_9PSEU</name>
<feature type="signal peptide" evidence="4">
    <location>
        <begin position="1"/>
        <end position="22"/>
    </location>
</feature>
<proteinExistence type="inferred from homology"/>
<dbReference type="PROSITE" id="PS51257">
    <property type="entry name" value="PROKAR_LIPOPROTEIN"/>
    <property type="match status" value="1"/>
</dbReference>
<dbReference type="SUPFAM" id="SSF53850">
    <property type="entry name" value="Periplasmic binding protein-like II"/>
    <property type="match status" value="1"/>
</dbReference>
<dbReference type="CDD" id="cd13690">
    <property type="entry name" value="PBP2_GluB"/>
    <property type="match status" value="1"/>
</dbReference>
<reference evidence="6 7" key="1">
    <citation type="submission" date="2020-05" db="EMBL/GenBank/DDBJ databases">
        <authorList>
            <person name="Mo P."/>
        </authorList>
    </citation>
    <scope>NUCLEOTIDE SEQUENCE [LARGE SCALE GENOMIC DNA]</scope>
    <source>
        <strain evidence="6 7">Gen01</strain>
    </source>
</reference>
<gene>
    <name evidence="6" type="ORF">HOP40_17340</name>
</gene>
<dbReference type="RefSeq" id="WP_172159872.1">
    <property type="nucleotide sequence ID" value="NZ_CP053564.1"/>
</dbReference>
<accession>A0A6M6JJJ3</accession>
<evidence type="ECO:0000256" key="1">
    <source>
        <dbReference type="ARBA" id="ARBA00010333"/>
    </source>
</evidence>
<dbReference type="AlphaFoldDB" id="A0A6M6JJJ3"/>
<evidence type="ECO:0000313" key="7">
    <source>
        <dbReference type="Proteomes" id="UP000505377"/>
    </source>
</evidence>
<dbReference type="Proteomes" id="UP000505377">
    <property type="component" value="Chromosome"/>
</dbReference>
<dbReference type="Gene3D" id="3.40.190.10">
    <property type="entry name" value="Periplasmic binding protein-like II"/>
    <property type="match status" value="2"/>
</dbReference>
<dbReference type="GO" id="GO:0006865">
    <property type="term" value="P:amino acid transport"/>
    <property type="evidence" value="ECO:0007669"/>
    <property type="project" value="TreeGrafter"/>
</dbReference>
<keyword evidence="2" id="KW-0813">Transport</keyword>
<evidence type="ECO:0000256" key="3">
    <source>
        <dbReference type="ARBA" id="ARBA00022729"/>
    </source>
</evidence>
<dbReference type="PANTHER" id="PTHR30085:SF6">
    <property type="entry name" value="ABC TRANSPORTER GLUTAMINE-BINDING PROTEIN GLNH"/>
    <property type="match status" value="1"/>
</dbReference>
<evidence type="ECO:0000256" key="4">
    <source>
        <dbReference type="SAM" id="SignalP"/>
    </source>
</evidence>
<keyword evidence="3 4" id="KW-0732">Signal</keyword>
<dbReference type="EMBL" id="CP053564">
    <property type="protein sequence ID" value="QJY47355.1"/>
    <property type="molecule type" value="Genomic_DNA"/>
</dbReference>
<dbReference type="GO" id="GO:0005576">
    <property type="term" value="C:extracellular region"/>
    <property type="evidence" value="ECO:0007669"/>
    <property type="project" value="TreeGrafter"/>
</dbReference>
<evidence type="ECO:0000259" key="5">
    <source>
        <dbReference type="SMART" id="SM00062"/>
    </source>
</evidence>
<dbReference type="KEGG" id="pbro:HOP40_17340"/>
<dbReference type="PANTHER" id="PTHR30085">
    <property type="entry name" value="AMINO ACID ABC TRANSPORTER PERMEASE"/>
    <property type="match status" value="1"/>
</dbReference>
<organism evidence="6 7">
    <name type="scientific">Pseudonocardia broussonetiae</name>
    <dbReference type="NCBI Taxonomy" id="2736640"/>
    <lineage>
        <taxon>Bacteria</taxon>
        <taxon>Bacillati</taxon>
        <taxon>Actinomycetota</taxon>
        <taxon>Actinomycetes</taxon>
        <taxon>Pseudonocardiales</taxon>
        <taxon>Pseudonocardiaceae</taxon>
        <taxon>Pseudonocardia</taxon>
    </lineage>
</organism>